<sequence length="291" mass="33245">MLYTMKRYFSCLIFFLFGLSVSAAHAQVQLPQASPAAMIKQTIGLTDVTVNYHAPSVKGRKVFGGLVPYKQLWRAGANEATLITFQDELFLNHERVPAGTYSLFILPQSDSLWHVVLNRDTTLWGLEGYNELNDVAYLEVKPTKAPFTETLLYSFSDISTNKAKLNLAWENTRITLNIETEIEKKALQNINKALAAAAPDDWYTWAQCAEYMLSRKEHHEKALEWINKSIAIKDNFYNNWIKAKLYAHNNEFKVAATLSAKAIQLGSSEPESYQTYAKQIETAYKDWKKRK</sequence>
<dbReference type="SUPFAM" id="SSF81901">
    <property type="entry name" value="HCP-like"/>
    <property type="match status" value="1"/>
</dbReference>
<gene>
    <name evidence="2" type="ORF">SAMN04487941_0804</name>
</gene>
<dbReference type="AlphaFoldDB" id="A0A1I7G814"/>
<evidence type="ECO:0008006" key="4">
    <source>
        <dbReference type="Google" id="ProtNLM"/>
    </source>
</evidence>
<proteinExistence type="predicted"/>
<organism evidence="2 3">
    <name type="scientific">Pontibacter akesuensis</name>
    <dbReference type="NCBI Taxonomy" id="388950"/>
    <lineage>
        <taxon>Bacteria</taxon>
        <taxon>Pseudomonadati</taxon>
        <taxon>Bacteroidota</taxon>
        <taxon>Cytophagia</taxon>
        <taxon>Cytophagales</taxon>
        <taxon>Hymenobacteraceae</taxon>
        <taxon>Pontibacter</taxon>
    </lineage>
</organism>
<keyword evidence="3" id="KW-1185">Reference proteome</keyword>
<evidence type="ECO:0000313" key="2">
    <source>
        <dbReference type="EMBL" id="SFU44602.1"/>
    </source>
</evidence>
<keyword evidence="1" id="KW-0732">Signal</keyword>
<protein>
    <recommendedName>
        <fullName evidence="4">DUF2911 domain-containing protein</fullName>
    </recommendedName>
</protein>
<reference evidence="3" key="1">
    <citation type="submission" date="2016-10" db="EMBL/GenBank/DDBJ databases">
        <authorList>
            <person name="Varghese N."/>
        </authorList>
    </citation>
    <scope>NUCLEOTIDE SEQUENCE [LARGE SCALE GENOMIC DNA]</scope>
    <source>
        <strain evidence="3">DSM 18820</strain>
    </source>
</reference>
<dbReference type="Gene3D" id="1.25.40.10">
    <property type="entry name" value="Tetratricopeptide repeat domain"/>
    <property type="match status" value="1"/>
</dbReference>
<dbReference type="EMBL" id="FPCA01000001">
    <property type="protein sequence ID" value="SFU44602.1"/>
    <property type="molecule type" value="Genomic_DNA"/>
</dbReference>
<accession>A0A1I7G814</accession>
<dbReference type="STRING" id="388950.GCA_001611675_03939"/>
<name>A0A1I7G814_9BACT</name>
<dbReference type="InterPro" id="IPR011990">
    <property type="entry name" value="TPR-like_helical_dom_sf"/>
</dbReference>
<dbReference type="InterPro" id="IPR021314">
    <property type="entry name" value="DUF2911"/>
</dbReference>
<dbReference type="Pfam" id="PF11138">
    <property type="entry name" value="DUF2911"/>
    <property type="match status" value="1"/>
</dbReference>
<evidence type="ECO:0000313" key="3">
    <source>
        <dbReference type="Proteomes" id="UP000182491"/>
    </source>
</evidence>
<feature type="signal peptide" evidence="1">
    <location>
        <begin position="1"/>
        <end position="26"/>
    </location>
</feature>
<dbReference type="Proteomes" id="UP000182491">
    <property type="component" value="Unassembled WGS sequence"/>
</dbReference>
<feature type="chain" id="PRO_5010271591" description="DUF2911 domain-containing protein" evidence="1">
    <location>
        <begin position="27"/>
        <end position="291"/>
    </location>
</feature>
<evidence type="ECO:0000256" key="1">
    <source>
        <dbReference type="SAM" id="SignalP"/>
    </source>
</evidence>